<evidence type="ECO:0000256" key="1">
    <source>
        <dbReference type="ARBA" id="ARBA00007074"/>
    </source>
</evidence>
<dbReference type="PROSITE" id="PS51257">
    <property type="entry name" value="PROKAR_LIPOPROTEIN"/>
    <property type="match status" value="1"/>
</dbReference>
<dbReference type="Pfam" id="PF00877">
    <property type="entry name" value="NLPC_P60"/>
    <property type="match status" value="1"/>
</dbReference>
<reference evidence="8" key="1">
    <citation type="journal article" date="2019" name="Int. J. Syst. Evol. Microbiol.">
        <title>The Global Catalogue of Microorganisms (GCM) 10K type strain sequencing project: providing services to taxonomists for standard genome sequencing and annotation.</title>
        <authorList>
            <consortium name="The Broad Institute Genomics Platform"/>
            <consortium name="The Broad Institute Genome Sequencing Center for Infectious Disease"/>
            <person name="Wu L."/>
            <person name="Ma J."/>
        </authorList>
    </citation>
    <scope>NUCLEOTIDE SEQUENCE [LARGE SCALE GENOMIC DNA]</scope>
    <source>
        <strain evidence="8">CCUG 64793</strain>
    </source>
</reference>
<evidence type="ECO:0000256" key="5">
    <source>
        <dbReference type="ARBA" id="ARBA00022807"/>
    </source>
</evidence>
<dbReference type="PANTHER" id="PTHR47360:SF1">
    <property type="entry name" value="ENDOPEPTIDASE NLPC-RELATED"/>
    <property type="match status" value="1"/>
</dbReference>
<dbReference type="PROSITE" id="PS51935">
    <property type="entry name" value="NLPC_P60"/>
    <property type="match status" value="1"/>
</dbReference>
<dbReference type="InterPro" id="IPR000064">
    <property type="entry name" value="NLP_P60_dom"/>
</dbReference>
<feature type="domain" description="NlpC/P60" evidence="6">
    <location>
        <begin position="50"/>
        <end position="177"/>
    </location>
</feature>
<dbReference type="EMBL" id="JBHTLI010000001">
    <property type="protein sequence ID" value="MFD1094158.1"/>
    <property type="molecule type" value="Genomic_DNA"/>
</dbReference>
<evidence type="ECO:0000313" key="7">
    <source>
        <dbReference type="EMBL" id="MFD1094158.1"/>
    </source>
</evidence>
<keyword evidence="4" id="KW-0378">Hydrolase</keyword>
<name>A0ABW3NKR0_9FLAO</name>
<keyword evidence="5" id="KW-0788">Thiol protease</keyword>
<evidence type="ECO:0000256" key="2">
    <source>
        <dbReference type="ARBA" id="ARBA00022670"/>
    </source>
</evidence>
<gene>
    <name evidence="7" type="ORF">ACFQ3Q_00210</name>
</gene>
<dbReference type="Gene3D" id="3.90.1720.10">
    <property type="entry name" value="endopeptidase domain like (from Nostoc punctiforme)"/>
    <property type="match status" value="1"/>
</dbReference>
<dbReference type="SUPFAM" id="SSF54001">
    <property type="entry name" value="Cysteine proteinases"/>
    <property type="match status" value="1"/>
</dbReference>
<evidence type="ECO:0000259" key="6">
    <source>
        <dbReference type="PROSITE" id="PS51935"/>
    </source>
</evidence>
<dbReference type="RefSeq" id="WP_380741763.1">
    <property type="nucleotide sequence ID" value="NZ_JBHTLI010000001.1"/>
</dbReference>
<keyword evidence="2" id="KW-0645">Protease</keyword>
<comment type="similarity">
    <text evidence="1">Belongs to the peptidase C40 family.</text>
</comment>
<dbReference type="InterPro" id="IPR052062">
    <property type="entry name" value="Murein_DD/LD_carboxypeptidase"/>
</dbReference>
<proteinExistence type="inferred from homology"/>
<keyword evidence="3" id="KW-0732">Signal</keyword>
<evidence type="ECO:0000256" key="3">
    <source>
        <dbReference type="ARBA" id="ARBA00022729"/>
    </source>
</evidence>
<dbReference type="Proteomes" id="UP001597131">
    <property type="component" value="Unassembled WGS sequence"/>
</dbReference>
<dbReference type="PANTHER" id="PTHR47360">
    <property type="entry name" value="MUREIN DD-ENDOPEPTIDASE MEPS/MUREIN LD-CARBOXYPEPTIDASE"/>
    <property type="match status" value="1"/>
</dbReference>
<protein>
    <submittedName>
        <fullName evidence="7">C40 family peptidase</fullName>
    </submittedName>
</protein>
<comment type="caution">
    <text evidence="7">The sequence shown here is derived from an EMBL/GenBank/DDBJ whole genome shotgun (WGS) entry which is preliminary data.</text>
</comment>
<evidence type="ECO:0000256" key="4">
    <source>
        <dbReference type="ARBA" id="ARBA00022801"/>
    </source>
</evidence>
<accession>A0ABW3NKR0</accession>
<organism evidence="7 8">
    <name type="scientific">Salegentibacter chungangensis</name>
    <dbReference type="NCBI Taxonomy" id="1335724"/>
    <lineage>
        <taxon>Bacteria</taxon>
        <taxon>Pseudomonadati</taxon>
        <taxon>Bacteroidota</taxon>
        <taxon>Flavobacteriia</taxon>
        <taxon>Flavobacteriales</taxon>
        <taxon>Flavobacteriaceae</taxon>
        <taxon>Salegentibacter</taxon>
    </lineage>
</organism>
<evidence type="ECO:0000313" key="8">
    <source>
        <dbReference type="Proteomes" id="UP001597131"/>
    </source>
</evidence>
<sequence>MKRIIRFSPLLFFSLLLISCGPSKKVIPGKESLGAPEVKINTSPNLEPEDNRAYTIIEKAKDFLGTDYKYGGTTKRGMDCSGLIYISFMEEGVSLPRISRNMALEGRRLHLKEVSKGDLLFFETNKNRKVINHVGLVVEVLPEHILFIHSSSSRGVMISSLSESYWYNNFVMARRVL</sequence>
<dbReference type="InterPro" id="IPR038765">
    <property type="entry name" value="Papain-like_cys_pep_sf"/>
</dbReference>
<keyword evidence="8" id="KW-1185">Reference proteome</keyword>